<dbReference type="OrthoDB" id="9775889at2"/>
<dbReference type="PANTHER" id="PTHR46066">
    <property type="entry name" value="CHITINASE DOMAIN-CONTAINING PROTEIN 1 FAMILY MEMBER"/>
    <property type="match status" value="1"/>
</dbReference>
<dbReference type="SMART" id="SM00636">
    <property type="entry name" value="Glyco_18"/>
    <property type="match status" value="1"/>
</dbReference>
<keyword evidence="1" id="KW-0812">Transmembrane</keyword>
<protein>
    <recommendedName>
        <fullName evidence="2">GH18 domain-containing protein</fullName>
    </recommendedName>
</protein>
<dbReference type="Proteomes" id="UP000236497">
    <property type="component" value="Unassembled WGS sequence"/>
</dbReference>
<sequence>MEKKTKIAIAGIVVAILVLTIGIGVAVVKRLIPSKEIMPLNEYYEVKDNEVLIILQDEIYDKYGIIADQKVYIDFDTVANKFNHRFYWDSNENILTYTTPTEIIQADAASNKYTVTKSMIKTEMSSDYPIIKLFGDKVYVALDFVQKYSDMQYRFFTEPNRVVIDYKWGEYLFTEVAKATQLRFKPDIKSPVLVQLSVGEELMYIVKDEAPNNGFVKVMTQDGVIGYVKEKRLKESYYKTKESTYQAPEYTSLTRSEKINLVFHQIFNKDAGAKLEELIRHTKGVNVVAPTWFSITDVSGTISSLASHEYVEKAKALGIEVWALVDDFSNNVDMHELLSYTSRRENLANALVEAAIQYKINGINIDFEKIPSKAGEHFIQFIRELSVKCRNNGIVLSVDNYVPAPYNKYYNRKEQGEIVDYIIVMAYDEYHAGSDVIGPVASLDYVKAAIDNTLEEVPKEKTIIAVPFYSRLWKETEEGEISSESFAMTPAAKILSDNSVEPKWDAAVGSYYGEYEKDGAVYKMWLEDEKSIEEKMKLIYESDLAGVGAWKLGLEKEEVWNVIIRYIN</sequence>
<dbReference type="Pfam" id="PF00704">
    <property type="entry name" value="Glyco_hydro_18"/>
    <property type="match status" value="1"/>
</dbReference>
<proteinExistence type="predicted"/>
<dbReference type="RefSeq" id="WP_103203461.1">
    <property type="nucleotide sequence ID" value="NZ_CVTD020000024.1"/>
</dbReference>
<dbReference type="InterPro" id="IPR011583">
    <property type="entry name" value="Chitinase_II/V-like_cat"/>
</dbReference>
<keyword evidence="4" id="KW-1185">Reference proteome</keyword>
<evidence type="ECO:0000313" key="3">
    <source>
        <dbReference type="EMBL" id="CRZ35376.1"/>
    </source>
</evidence>
<dbReference type="InterPro" id="IPR029070">
    <property type="entry name" value="Chitinase_insertion_sf"/>
</dbReference>
<dbReference type="PANTHER" id="PTHR46066:SF2">
    <property type="entry name" value="CHITINASE DOMAIN-CONTAINING PROTEIN 1"/>
    <property type="match status" value="1"/>
</dbReference>
<evidence type="ECO:0000256" key="1">
    <source>
        <dbReference type="SAM" id="Phobius"/>
    </source>
</evidence>
<evidence type="ECO:0000259" key="2">
    <source>
        <dbReference type="PROSITE" id="PS51910"/>
    </source>
</evidence>
<feature type="domain" description="GH18" evidence="2">
    <location>
        <begin position="232"/>
        <end position="568"/>
    </location>
</feature>
<dbReference type="PROSITE" id="PS51910">
    <property type="entry name" value="GH18_2"/>
    <property type="match status" value="1"/>
</dbReference>
<organism evidence="3 4">
    <name type="scientific">Herbinix hemicellulosilytica</name>
    <dbReference type="NCBI Taxonomy" id="1564487"/>
    <lineage>
        <taxon>Bacteria</taxon>
        <taxon>Bacillati</taxon>
        <taxon>Bacillota</taxon>
        <taxon>Clostridia</taxon>
        <taxon>Lachnospirales</taxon>
        <taxon>Lachnospiraceae</taxon>
        <taxon>Herbinix</taxon>
    </lineage>
</organism>
<accession>A0A0H5SKS4</accession>
<reference evidence="3 4" key="1">
    <citation type="submission" date="2015-06" db="EMBL/GenBank/DDBJ databases">
        <authorList>
            <person name="Wibberg Daniel"/>
        </authorList>
    </citation>
    <scope>NUCLEOTIDE SEQUENCE [LARGE SCALE GENOMIC DNA]</scope>
    <source>
        <strain evidence="3 4">T3/55T</strain>
    </source>
</reference>
<keyword evidence="1" id="KW-1133">Transmembrane helix</keyword>
<dbReference type="InterPro" id="IPR017853">
    <property type="entry name" value="GH"/>
</dbReference>
<dbReference type="Pfam" id="PF07833">
    <property type="entry name" value="Cu_amine_oxidN1"/>
    <property type="match status" value="1"/>
</dbReference>
<dbReference type="Gene3D" id="3.10.50.10">
    <property type="match status" value="1"/>
</dbReference>
<dbReference type="InterPro" id="IPR001223">
    <property type="entry name" value="Glyco_hydro18_cat"/>
</dbReference>
<gene>
    <name evidence="3" type="ORF">HHT355_2179</name>
</gene>
<dbReference type="GO" id="GO:0005975">
    <property type="term" value="P:carbohydrate metabolic process"/>
    <property type="evidence" value="ECO:0007669"/>
    <property type="project" value="InterPro"/>
</dbReference>
<dbReference type="Gene3D" id="2.30.30.40">
    <property type="entry name" value="SH3 Domains"/>
    <property type="match status" value="1"/>
</dbReference>
<feature type="transmembrane region" description="Helical" evidence="1">
    <location>
        <begin position="7"/>
        <end position="28"/>
    </location>
</feature>
<dbReference type="InterPro" id="IPR012854">
    <property type="entry name" value="Cu_amine_oxidase-like_N"/>
</dbReference>
<dbReference type="GO" id="GO:0008061">
    <property type="term" value="F:chitin binding"/>
    <property type="evidence" value="ECO:0007669"/>
    <property type="project" value="InterPro"/>
</dbReference>
<keyword evidence="1" id="KW-0472">Membrane</keyword>
<dbReference type="AlphaFoldDB" id="A0A0H5SKS4"/>
<evidence type="ECO:0000313" key="4">
    <source>
        <dbReference type="Proteomes" id="UP000236497"/>
    </source>
</evidence>
<name>A0A0H5SKS4_HERHM</name>
<dbReference type="EMBL" id="CVTD020000024">
    <property type="protein sequence ID" value="CRZ35376.1"/>
    <property type="molecule type" value="Genomic_DNA"/>
</dbReference>
<dbReference type="SUPFAM" id="SSF51445">
    <property type="entry name" value="(Trans)glycosidases"/>
    <property type="match status" value="1"/>
</dbReference>
<dbReference type="Gene3D" id="3.20.20.80">
    <property type="entry name" value="Glycosidases"/>
    <property type="match status" value="1"/>
</dbReference>